<accession>A0A7J7G5P7</accession>
<gene>
    <name evidence="2" type="ORF">HYC85_030787</name>
</gene>
<feature type="compositionally biased region" description="Basic and acidic residues" evidence="1">
    <location>
        <begin position="180"/>
        <end position="189"/>
    </location>
</feature>
<comment type="caution">
    <text evidence="2">The sequence shown here is derived from an EMBL/GenBank/DDBJ whole genome shotgun (WGS) entry which is preliminary data.</text>
</comment>
<feature type="region of interest" description="Disordered" evidence="1">
    <location>
        <begin position="171"/>
        <end position="222"/>
    </location>
</feature>
<evidence type="ECO:0000313" key="3">
    <source>
        <dbReference type="Proteomes" id="UP000593564"/>
    </source>
</evidence>
<keyword evidence="3" id="KW-1185">Reference proteome</keyword>
<feature type="compositionally biased region" description="Low complexity" evidence="1">
    <location>
        <begin position="207"/>
        <end position="217"/>
    </location>
</feature>
<evidence type="ECO:0000256" key="1">
    <source>
        <dbReference type="SAM" id="MobiDB-lite"/>
    </source>
</evidence>
<dbReference type="Proteomes" id="UP000593564">
    <property type="component" value="Unassembled WGS sequence"/>
</dbReference>
<dbReference type="AlphaFoldDB" id="A0A7J7G5P7"/>
<reference evidence="2 3" key="2">
    <citation type="submission" date="2020-07" db="EMBL/GenBank/DDBJ databases">
        <title>Genome assembly of wild tea tree DASZ reveals pedigree and selection history of tea varieties.</title>
        <authorList>
            <person name="Zhang W."/>
        </authorList>
    </citation>
    <scope>NUCLEOTIDE SEQUENCE [LARGE SCALE GENOMIC DNA]</scope>
    <source>
        <strain evidence="3">cv. G240</strain>
        <tissue evidence="2">Leaf</tissue>
    </source>
</reference>
<dbReference type="EMBL" id="JACBKZ010000014">
    <property type="protein sequence ID" value="KAF5934616.1"/>
    <property type="molecule type" value="Genomic_DNA"/>
</dbReference>
<reference evidence="3" key="1">
    <citation type="journal article" date="2020" name="Nat. Commun.">
        <title>Genome assembly of wild tea tree DASZ reveals pedigree and selection history of tea varieties.</title>
        <authorList>
            <person name="Zhang W."/>
            <person name="Zhang Y."/>
            <person name="Qiu H."/>
            <person name="Guo Y."/>
            <person name="Wan H."/>
            <person name="Zhang X."/>
            <person name="Scossa F."/>
            <person name="Alseekh S."/>
            <person name="Zhang Q."/>
            <person name="Wang P."/>
            <person name="Xu L."/>
            <person name="Schmidt M.H."/>
            <person name="Jia X."/>
            <person name="Li D."/>
            <person name="Zhu A."/>
            <person name="Guo F."/>
            <person name="Chen W."/>
            <person name="Ni D."/>
            <person name="Usadel B."/>
            <person name="Fernie A.R."/>
            <person name="Wen W."/>
        </authorList>
    </citation>
    <scope>NUCLEOTIDE SEQUENCE [LARGE SCALE GENOMIC DNA]</scope>
    <source>
        <strain evidence="3">cv. G240</strain>
    </source>
</reference>
<evidence type="ECO:0000313" key="2">
    <source>
        <dbReference type="EMBL" id="KAF5934616.1"/>
    </source>
</evidence>
<protein>
    <submittedName>
        <fullName evidence="2">Uncharacterized protein</fullName>
    </submittedName>
</protein>
<sequence length="416" mass="45273">MAQNSEEIVVMVAALNQGITLQDETDVEVPHPPRSPAARPIWEPQLFQTREPTTFELMGMIGDLQRSVADLAYGMSAPPPTASYVGNFMPQEPPLLGRIVIELSQPKAVSNSSNDVLTTTGLRTKATTQTSHQAEASGKNKMRADALKAGGLNKQQVLAVLAKTVDDIFPTQTESSSSQRENRDRDRHIRTVPSHPNPALGKDQRAKAAPADPFASATSKGPQTSKAFHALYMPLSKALQILTRKGHLKPLEPRPLPSNLPLSHDATQYCVYHQQAGHTTDNCFRLRHEVQDLIDDKVILPPSSTKSVTTEFVDFEDNTRVGPPAGGARFTSDVAYGTHCFEHLQMLAFVVSDSGVELSVSVLKPVTPEDLNETAKHLSNKGQKTSDNALEESKTKIGKNAKSQKGGKKKVLPENN</sequence>
<feature type="region of interest" description="Disordered" evidence="1">
    <location>
        <begin position="373"/>
        <end position="416"/>
    </location>
</feature>
<proteinExistence type="predicted"/>
<name>A0A7J7G5P7_CAMSI</name>
<organism evidence="2 3">
    <name type="scientific">Camellia sinensis</name>
    <name type="common">Tea plant</name>
    <name type="synonym">Thea sinensis</name>
    <dbReference type="NCBI Taxonomy" id="4442"/>
    <lineage>
        <taxon>Eukaryota</taxon>
        <taxon>Viridiplantae</taxon>
        <taxon>Streptophyta</taxon>
        <taxon>Embryophyta</taxon>
        <taxon>Tracheophyta</taxon>
        <taxon>Spermatophyta</taxon>
        <taxon>Magnoliopsida</taxon>
        <taxon>eudicotyledons</taxon>
        <taxon>Gunneridae</taxon>
        <taxon>Pentapetalae</taxon>
        <taxon>asterids</taxon>
        <taxon>Ericales</taxon>
        <taxon>Theaceae</taxon>
        <taxon>Camellia</taxon>
    </lineage>
</organism>